<gene>
    <name evidence="2" type="ORF">C2G38_2226830</name>
</gene>
<evidence type="ECO:0000313" key="3">
    <source>
        <dbReference type="Proteomes" id="UP000266673"/>
    </source>
</evidence>
<keyword evidence="3" id="KW-1185">Reference proteome</keyword>
<dbReference type="OrthoDB" id="2434702at2759"/>
<name>A0A397U6U3_9GLOM</name>
<feature type="coiled-coil region" evidence="1">
    <location>
        <begin position="205"/>
        <end position="232"/>
    </location>
</feature>
<evidence type="ECO:0000256" key="1">
    <source>
        <dbReference type="SAM" id="Coils"/>
    </source>
</evidence>
<accession>A0A397U6U3</accession>
<dbReference type="EMBL" id="QKWP01002584">
    <property type="protein sequence ID" value="RIB02806.1"/>
    <property type="molecule type" value="Genomic_DNA"/>
</dbReference>
<evidence type="ECO:0000313" key="2">
    <source>
        <dbReference type="EMBL" id="RIB02806.1"/>
    </source>
</evidence>
<dbReference type="Proteomes" id="UP000266673">
    <property type="component" value="Unassembled WGS sequence"/>
</dbReference>
<sequence length="719" mass="83933">MDVENSEDLLLSTDIEDSEDLPPTCLFSTLVQTYKDTKQLIECETKERQKIRNANTNTIRARIKLFEPYFPELNAFQNKLEKHIICEKHYNQIFVKDTYLNHLKNGSSSYPRKRSRNFNTLNLNDIQIEPSTTIDIGIQVEVDNTNSDLLMQIGILKNSLNVLATENSKQSQIIEIKNNKIYELEYECEYLKKQIADFNLRLESLNLYKNNVEILTNEKNKLENENTYLKEQWNERYSTQQKRITEVATIALLERRLLYDDIIYLINNCDRFSLENLLVYNPLNWLKYRNPVIVKFIEVLTDNNDEQLYQKKIFKRIVAVDAIYKSRHSKYVSEINLAASAIKYTIARSKTIIDIDNHITSGGGYTKFINWIESLAIEPKPLPDGFLILAFDNEQKGQKNYLDRGYNTVVFHTITSFVGFNFDSNDDCQLKIDPWKNNSLLEDDIKQLFYLNDNMEKVLEIELLEFINEIISNLYSEKNQKVNEIDKLVEKQNSLSNKNKQCLNCFESEIDNKKRNCPKCNTKLPTLASISQASSFQQTTLPENIDKTVVFKLYEPKQSSIKVQRPKISITQRTITDEGIKIPDLYVPDPIPINPNSLINVQKILEHIEIIAGIKSGKRRWLPVVCDGVPDIDIKIFARCQGYRTDNQLEYFRKCIDHYKAWDSICNIYRYSMASQLIWPYVLNHNNPMPNGYLEWAKAQTSETYKLKFEQAIVNRTGV</sequence>
<dbReference type="AlphaFoldDB" id="A0A397U6U3"/>
<organism evidence="2 3">
    <name type="scientific">Gigaspora rosea</name>
    <dbReference type="NCBI Taxonomy" id="44941"/>
    <lineage>
        <taxon>Eukaryota</taxon>
        <taxon>Fungi</taxon>
        <taxon>Fungi incertae sedis</taxon>
        <taxon>Mucoromycota</taxon>
        <taxon>Glomeromycotina</taxon>
        <taxon>Glomeromycetes</taxon>
        <taxon>Diversisporales</taxon>
        <taxon>Gigasporaceae</taxon>
        <taxon>Gigaspora</taxon>
    </lineage>
</organism>
<reference evidence="2 3" key="1">
    <citation type="submission" date="2018-06" db="EMBL/GenBank/DDBJ databases">
        <title>Comparative genomics reveals the genomic features of Rhizophagus irregularis, R. cerebriforme, R. diaphanum and Gigaspora rosea, and their symbiotic lifestyle signature.</title>
        <authorList>
            <person name="Morin E."/>
            <person name="San Clemente H."/>
            <person name="Chen E.C.H."/>
            <person name="De La Providencia I."/>
            <person name="Hainaut M."/>
            <person name="Kuo A."/>
            <person name="Kohler A."/>
            <person name="Murat C."/>
            <person name="Tang N."/>
            <person name="Roy S."/>
            <person name="Loubradou J."/>
            <person name="Henrissat B."/>
            <person name="Grigoriev I.V."/>
            <person name="Corradi N."/>
            <person name="Roux C."/>
            <person name="Martin F.M."/>
        </authorList>
    </citation>
    <scope>NUCLEOTIDE SEQUENCE [LARGE SCALE GENOMIC DNA]</scope>
    <source>
        <strain evidence="2 3">DAOM 194757</strain>
    </source>
</reference>
<protein>
    <submittedName>
        <fullName evidence="2">Uncharacterized protein</fullName>
    </submittedName>
</protein>
<comment type="caution">
    <text evidence="2">The sequence shown here is derived from an EMBL/GenBank/DDBJ whole genome shotgun (WGS) entry which is preliminary data.</text>
</comment>
<proteinExistence type="predicted"/>
<feature type="coiled-coil region" evidence="1">
    <location>
        <begin position="471"/>
        <end position="498"/>
    </location>
</feature>
<keyword evidence="1" id="KW-0175">Coiled coil</keyword>